<dbReference type="Gene3D" id="3.40.50.1820">
    <property type="entry name" value="alpha/beta hydrolase"/>
    <property type="match status" value="1"/>
</dbReference>
<dbReference type="InterPro" id="IPR000073">
    <property type="entry name" value="AB_hydrolase_1"/>
</dbReference>
<dbReference type="Proteomes" id="UP000215377">
    <property type="component" value="Unassembled WGS sequence"/>
</dbReference>
<name>A0A225NGE6_9RHOB</name>
<evidence type="ECO:0000313" key="2">
    <source>
        <dbReference type="EMBL" id="OWU72567.1"/>
    </source>
</evidence>
<dbReference type="InterPro" id="IPR029058">
    <property type="entry name" value="AB_hydrolase_fold"/>
</dbReference>
<keyword evidence="3" id="KW-1185">Reference proteome</keyword>
<dbReference type="PANTHER" id="PTHR43194">
    <property type="entry name" value="HYDROLASE ALPHA/BETA FOLD FAMILY"/>
    <property type="match status" value="1"/>
</dbReference>
<evidence type="ECO:0000259" key="1">
    <source>
        <dbReference type="Pfam" id="PF12697"/>
    </source>
</evidence>
<dbReference type="SUPFAM" id="SSF53474">
    <property type="entry name" value="alpha/beta-Hydrolases"/>
    <property type="match status" value="1"/>
</dbReference>
<dbReference type="RefSeq" id="WP_088650882.1">
    <property type="nucleotide sequence ID" value="NZ_AQQR01000006.1"/>
</dbReference>
<dbReference type="GO" id="GO:0016787">
    <property type="term" value="F:hydrolase activity"/>
    <property type="evidence" value="ECO:0007669"/>
    <property type="project" value="UniProtKB-KW"/>
</dbReference>
<feature type="domain" description="AB hydrolase-1" evidence="1">
    <location>
        <begin position="5"/>
        <end position="224"/>
    </location>
</feature>
<proteinExistence type="predicted"/>
<gene>
    <name evidence="2" type="ORF">ATO3_15955</name>
</gene>
<evidence type="ECO:0000313" key="3">
    <source>
        <dbReference type="Proteomes" id="UP000215377"/>
    </source>
</evidence>
<dbReference type="Pfam" id="PF12697">
    <property type="entry name" value="Abhydrolase_6"/>
    <property type="match status" value="1"/>
</dbReference>
<protein>
    <submittedName>
        <fullName evidence="2">Alpha/beta hydrolase</fullName>
    </submittedName>
</protein>
<dbReference type="PANTHER" id="PTHR43194:SF2">
    <property type="entry name" value="PEROXISOMAL MEMBRANE PROTEIN LPX1"/>
    <property type="match status" value="1"/>
</dbReference>
<dbReference type="EMBL" id="AQQR01000006">
    <property type="protein sequence ID" value="OWU72567.1"/>
    <property type="molecule type" value="Genomic_DNA"/>
</dbReference>
<dbReference type="AlphaFoldDB" id="A0A225NGE6"/>
<keyword evidence="2" id="KW-0378">Hydrolase</keyword>
<sequence length="236" mass="26017">MSEPLVLIPGLMADARAYDALMTPLSRERAVMVAPSILGERVEEMASNLMDQLPVRFALAGHGLGGVVAMEILRRAPDRVMRIALMDSTPLPETPQEAADREMLIVKARAGRMEDVIAESFPAEALAPGAARRDVLRHVVSMAFDLGPEVFLRQARALQKRRDQQPTLRKCRVPALVLCGEHDCLAPVKRQEFMAELIHHAALKVIPEAGHFPMIETPGAVLEALRSWLDAPMVLR</sequence>
<comment type="caution">
    <text evidence="2">The sequence shown here is derived from an EMBL/GenBank/DDBJ whole genome shotgun (WGS) entry which is preliminary data.</text>
</comment>
<dbReference type="InterPro" id="IPR050228">
    <property type="entry name" value="Carboxylesterase_BioH"/>
</dbReference>
<organism evidence="2 3">
    <name type="scientific">Marinibacterium profundimaris</name>
    <dbReference type="NCBI Taxonomy" id="1679460"/>
    <lineage>
        <taxon>Bacteria</taxon>
        <taxon>Pseudomonadati</taxon>
        <taxon>Pseudomonadota</taxon>
        <taxon>Alphaproteobacteria</taxon>
        <taxon>Rhodobacterales</taxon>
        <taxon>Paracoccaceae</taxon>
        <taxon>Marinibacterium</taxon>
    </lineage>
</organism>
<dbReference type="OrthoDB" id="5491135at2"/>
<accession>A0A225NGE6</accession>
<dbReference type="PRINTS" id="PR00111">
    <property type="entry name" value="ABHYDROLASE"/>
</dbReference>
<reference evidence="2 3" key="1">
    <citation type="submission" date="2013-04" db="EMBL/GenBank/DDBJ databases">
        <title>Oceanicola sp. 22II1-22F33 Genome Sequencing.</title>
        <authorList>
            <person name="Lai Q."/>
            <person name="Li G."/>
            <person name="Shao Z."/>
        </authorList>
    </citation>
    <scope>NUCLEOTIDE SEQUENCE [LARGE SCALE GENOMIC DNA]</scope>
    <source>
        <strain evidence="2 3">22II1-22F33</strain>
    </source>
</reference>